<dbReference type="Pfam" id="PF09234">
    <property type="entry name" value="DUF1963"/>
    <property type="match status" value="1"/>
</dbReference>
<organism evidence="1 2">
    <name type="scientific">Enterocloster clostridioformis</name>
    <dbReference type="NCBI Taxonomy" id="1531"/>
    <lineage>
        <taxon>Bacteria</taxon>
        <taxon>Bacillati</taxon>
        <taxon>Bacillota</taxon>
        <taxon>Clostridia</taxon>
        <taxon>Lachnospirales</taxon>
        <taxon>Lachnospiraceae</taxon>
        <taxon>Enterocloster</taxon>
    </lineage>
</organism>
<proteinExistence type="predicted"/>
<dbReference type="PANTHER" id="PTHR36436">
    <property type="entry name" value="SLL5081 PROTEIN"/>
    <property type="match status" value="1"/>
</dbReference>
<name>A0A174F188_9FIRM</name>
<dbReference type="RefSeq" id="WP_057571430.1">
    <property type="nucleotide sequence ID" value="NZ_CZAB01000006.1"/>
</dbReference>
<accession>A0A174F188</accession>
<dbReference type="InterPro" id="IPR015315">
    <property type="entry name" value="DUF1963"/>
</dbReference>
<dbReference type="InterPro" id="IPR035948">
    <property type="entry name" value="YwqG-like_sf"/>
</dbReference>
<reference evidence="1 2" key="1">
    <citation type="submission" date="2015-09" db="EMBL/GenBank/DDBJ databases">
        <authorList>
            <consortium name="Pathogen Informatics"/>
        </authorList>
    </citation>
    <scope>NUCLEOTIDE SEQUENCE [LARGE SCALE GENOMIC DNA]</scope>
    <source>
        <strain evidence="1 2">2789STDY5834865</strain>
    </source>
</reference>
<protein>
    <submittedName>
        <fullName evidence="1">Domain of uncharacterized function (DUF1963)</fullName>
    </submittedName>
</protein>
<sequence length="282" mass="32807">MSIKEKLESMHRNSIVLKIAKKEKYIKCGTRFGGKPDVPSNFVWPTFEGESYDGVVKNRPLTFIAQFNCAELAQFDKEHLLPDHGLLSFFYETDTQCWGYDPKNQGCARVYWFEDMSALSAADFPADMGEDFKFPMVKIKLDAKTSYPSWQDFSEMFPDEKDDDAFNDALDELTGEAPENPDDHSQLLGWPDVIQNSMFDECDLVTQGYYLGNGWLNIPKEVRQRAEETARDRWMLLFQLDIVELGDFELMFGDCGHIYFYITKEDLAARRFDRIWLILQCY</sequence>
<evidence type="ECO:0000313" key="2">
    <source>
        <dbReference type="Proteomes" id="UP000095512"/>
    </source>
</evidence>
<gene>
    <name evidence="1" type="ORF">ERS852480_01082</name>
</gene>
<dbReference type="Gene3D" id="2.30.320.10">
    <property type="entry name" value="YwqG-like"/>
    <property type="match status" value="1"/>
</dbReference>
<dbReference type="EMBL" id="CZAB01000006">
    <property type="protein sequence ID" value="CUO42556.1"/>
    <property type="molecule type" value="Genomic_DNA"/>
</dbReference>
<dbReference type="PANTHER" id="PTHR36436:SF6">
    <property type="entry name" value="SLL5081 PROTEIN"/>
    <property type="match status" value="1"/>
</dbReference>
<dbReference type="AlphaFoldDB" id="A0A174F188"/>
<dbReference type="SUPFAM" id="SSF103032">
    <property type="entry name" value="Hypothetical protein YwqG"/>
    <property type="match status" value="1"/>
</dbReference>
<dbReference type="Proteomes" id="UP000095512">
    <property type="component" value="Unassembled WGS sequence"/>
</dbReference>
<evidence type="ECO:0000313" key="1">
    <source>
        <dbReference type="EMBL" id="CUO42556.1"/>
    </source>
</evidence>